<name>A0A182J0E5_ANOAO</name>
<dbReference type="AlphaFoldDB" id="A0A182J0E5"/>
<feature type="region of interest" description="Disordered" evidence="1">
    <location>
        <begin position="339"/>
        <end position="374"/>
    </location>
</feature>
<dbReference type="PANTHER" id="PTHR24366">
    <property type="entry name" value="IG(IMMUNOGLOBULIN) AND LRR(LEUCINE RICH REPEAT) DOMAINS"/>
    <property type="match status" value="1"/>
</dbReference>
<feature type="compositionally biased region" description="Low complexity" evidence="1">
    <location>
        <begin position="206"/>
        <end position="224"/>
    </location>
</feature>
<dbReference type="Pfam" id="PF13855">
    <property type="entry name" value="LRR_8"/>
    <property type="match status" value="1"/>
</dbReference>
<evidence type="ECO:0000256" key="1">
    <source>
        <dbReference type="SAM" id="MobiDB-lite"/>
    </source>
</evidence>
<feature type="compositionally biased region" description="Basic and acidic residues" evidence="1">
    <location>
        <begin position="29"/>
        <end position="39"/>
    </location>
</feature>
<dbReference type="Gene3D" id="3.80.10.10">
    <property type="entry name" value="Ribonuclease Inhibitor"/>
    <property type="match status" value="1"/>
</dbReference>
<dbReference type="InterPro" id="IPR032675">
    <property type="entry name" value="LRR_dom_sf"/>
</dbReference>
<feature type="region of interest" description="Disordered" evidence="1">
    <location>
        <begin position="202"/>
        <end position="252"/>
    </location>
</feature>
<feature type="region of interest" description="Disordered" evidence="1">
    <location>
        <begin position="1"/>
        <end position="180"/>
    </location>
</feature>
<organism evidence="2">
    <name type="scientific">Anopheles atroparvus</name>
    <name type="common">European mosquito</name>
    <dbReference type="NCBI Taxonomy" id="41427"/>
    <lineage>
        <taxon>Eukaryota</taxon>
        <taxon>Metazoa</taxon>
        <taxon>Ecdysozoa</taxon>
        <taxon>Arthropoda</taxon>
        <taxon>Hexapoda</taxon>
        <taxon>Insecta</taxon>
        <taxon>Pterygota</taxon>
        <taxon>Neoptera</taxon>
        <taxon>Endopterygota</taxon>
        <taxon>Diptera</taxon>
        <taxon>Nematocera</taxon>
        <taxon>Culicoidea</taxon>
        <taxon>Culicidae</taxon>
        <taxon>Anophelinae</taxon>
        <taxon>Anopheles</taxon>
    </lineage>
</organism>
<dbReference type="InterPro" id="IPR001611">
    <property type="entry name" value="Leu-rich_rpt"/>
</dbReference>
<dbReference type="EnsemblMetazoa" id="AATE008957-RA">
    <property type="protein sequence ID" value="AATE008957-PA.1"/>
    <property type="gene ID" value="AATE008957"/>
</dbReference>
<accession>A0A182J0E5</accession>
<feature type="compositionally biased region" description="Basic and acidic residues" evidence="1">
    <location>
        <begin position="85"/>
        <end position="95"/>
    </location>
</feature>
<dbReference type="SMART" id="SM00369">
    <property type="entry name" value="LRR_TYP"/>
    <property type="match status" value="4"/>
</dbReference>
<proteinExistence type="predicted"/>
<dbReference type="SUPFAM" id="SSF52058">
    <property type="entry name" value="L domain-like"/>
    <property type="match status" value="1"/>
</dbReference>
<sequence length="638" mass="70104">MAAKIKEEFESSTDNEEQNRNSPSNVGQGDDKPQLKKDDEEQDEEDSEDLKAAPKKGTTDPKQDPKAAPKKGSSDPMQDPSMVDHLPKQDAKSTKEPSSTAEKQQLSSRTGVDDEEIEKTASNVPAGKDKAKKSKDSTHPSARNDPNGFLLAPDGLRAPPFEEESPVSSIVKASDSNDVPPSISRVLPVAQQAVAPFLINVPDTDSASAKPAASKAAPSSVNSDVYDEVDDDDDTDAVDSVASGTSKSPDENSCIEIVLKVPSDARHVVVRTENPKFKTQGDMSANDMVRKIAPGVYDIQLGKFNKVIFEKYGESKSEQESIPSNLGKAFNYDELAPQVNDGKKSSAKSGKPYLPKANPKQGKASKNEEHPRSLQLEDSMVGNIVLPQFRRPSSLSLRNVRVSNIQFPDGGTTTVDIRMRNTSLTQIPPSVLGLVNLITLKLKHSRLRHLSLRTLVYLELLKELDVSYNRIETVTPDEGWQCCRNLYILGLAGNRLVRFDFGLLLHLPRLASLVLAHNQLTTLTCTVDVSLAGKHHFCSWRNFFLAIRNGNGTAKQPACTDYFASLSLIDLTSNELTVLEMGTFEAMNVLEDLRTAFNQIVQVRVDRNRMPISLKLSTLNSHRGYAHFLPPEVFFLTN</sequence>
<feature type="compositionally biased region" description="Basic and acidic residues" evidence="1">
    <location>
        <begin position="49"/>
        <end position="67"/>
    </location>
</feature>
<dbReference type="PANTHER" id="PTHR24366:SF96">
    <property type="entry name" value="LEUCINE RICH REPEAT CONTAINING 53"/>
    <property type="match status" value="1"/>
</dbReference>
<dbReference type="VEuPathDB" id="VectorBase:AATE008957"/>
<reference evidence="2" key="1">
    <citation type="submission" date="2022-08" db="UniProtKB">
        <authorList>
            <consortium name="EnsemblMetazoa"/>
        </authorList>
    </citation>
    <scope>IDENTIFICATION</scope>
    <source>
        <strain evidence="2">EBRO</strain>
    </source>
</reference>
<dbReference type="STRING" id="41427.A0A182J0E5"/>
<evidence type="ECO:0000313" key="2">
    <source>
        <dbReference type="EnsemblMetazoa" id="AATE008957-PA.1"/>
    </source>
</evidence>
<feature type="compositionally biased region" description="Polar residues" evidence="1">
    <location>
        <begin position="96"/>
        <end position="110"/>
    </location>
</feature>
<dbReference type="InterPro" id="IPR003591">
    <property type="entry name" value="Leu-rich_rpt_typical-subtyp"/>
</dbReference>
<protein>
    <submittedName>
        <fullName evidence="2">Uncharacterized protein</fullName>
    </submittedName>
</protein>
<feature type="compositionally biased region" description="Acidic residues" evidence="1">
    <location>
        <begin position="225"/>
        <end position="237"/>
    </location>
</feature>